<gene>
    <name evidence="5" type="ORF">KC19_12G025500</name>
</gene>
<dbReference type="GO" id="GO:0008253">
    <property type="term" value="F:5'-nucleotidase activity"/>
    <property type="evidence" value="ECO:0007669"/>
    <property type="project" value="TreeGrafter"/>
</dbReference>
<keyword evidence="6" id="KW-1185">Reference proteome</keyword>
<dbReference type="InterPro" id="IPR023214">
    <property type="entry name" value="HAD_sf"/>
</dbReference>
<comment type="similarity">
    <text evidence="1">Belongs to the 5'(3')-deoxyribonucleotidase family.</text>
</comment>
<dbReference type="InterPro" id="IPR008380">
    <property type="entry name" value="HAD-SF_hydro_IG_5-nucl"/>
</dbReference>
<comment type="caution">
    <text evidence="5">The sequence shown here is derived from an EMBL/GenBank/DDBJ whole genome shotgun (WGS) entry which is preliminary data.</text>
</comment>
<keyword evidence="3" id="KW-0378">Hydrolase</keyword>
<evidence type="ECO:0000256" key="2">
    <source>
        <dbReference type="ARBA" id="ARBA00022723"/>
    </source>
</evidence>
<dbReference type="Gene3D" id="3.40.50.1000">
    <property type="entry name" value="HAD superfamily/HAD-like"/>
    <property type="match status" value="1"/>
</dbReference>
<dbReference type="NCBIfam" id="TIGR02244">
    <property type="entry name" value="HAD-IG-Ncltidse"/>
    <property type="match status" value="1"/>
</dbReference>
<evidence type="ECO:0000256" key="3">
    <source>
        <dbReference type="ARBA" id="ARBA00022801"/>
    </source>
</evidence>
<proteinExistence type="inferred from homology"/>
<reference evidence="5" key="1">
    <citation type="submission" date="2020-06" db="EMBL/GenBank/DDBJ databases">
        <title>WGS assembly of Ceratodon purpureus strain R40.</title>
        <authorList>
            <person name="Carey S.B."/>
            <person name="Jenkins J."/>
            <person name="Shu S."/>
            <person name="Lovell J.T."/>
            <person name="Sreedasyam A."/>
            <person name="Maumus F."/>
            <person name="Tiley G.P."/>
            <person name="Fernandez-Pozo N."/>
            <person name="Barry K."/>
            <person name="Chen C."/>
            <person name="Wang M."/>
            <person name="Lipzen A."/>
            <person name="Daum C."/>
            <person name="Saski C.A."/>
            <person name="Payton A.C."/>
            <person name="Mcbreen J.C."/>
            <person name="Conrad R.E."/>
            <person name="Kollar L.M."/>
            <person name="Olsson S."/>
            <person name="Huttunen S."/>
            <person name="Landis J.B."/>
            <person name="Wickett N.J."/>
            <person name="Johnson M.G."/>
            <person name="Rensing S.A."/>
            <person name="Grimwood J."/>
            <person name="Schmutz J."/>
            <person name="Mcdaniel S.F."/>
        </authorList>
    </citation>
    <scope>NUCLEOTIDE SEQUENCE</scope>
    <source>
        <strain evidence="5">R40</strain>
    </source>
</reference>
<dbReference type="SUPFAM" id="SSF56784">
    <property type="entry name" value="HAD-like"/>
    <property type="match status" value="1"/>
</dbReference>
<protein>
    <submittedName>
        <fullName evidence="5">Uncharacterized protein</fullName>
    </submittedName>
</protein>
<dbReference type="PANTHER" id="PTHR12103:SF12">
    <property type="entry name" value="FI20020P1"/>
    <property type="match status" value="1"/>
</dbReference>
<dbReference type="Pfam" id="PF05761">
    <property type="entry name" value="5_nucleotid"/>
    <property type="match status" value="1"/>
</dbReference>
<dbReference type="GO" id="GO:0046872">
    <property type="term" value="F:metal ion binding"/>
    <property type="evidence" value="ECO:0007669"/>
    <property type="project" value="UniProtKB-KW"/>
</dbReference>
<dbReference type="FunFam" id="3.40.50.1000:FF:000126">
    <property type="entry name" value="Cytosolic purine 5-nucleotidase"/>
    <property type="match status" value="1"/>
</dbReference>
<evidence type="ECO:0000313" key="5">
    <source>
        <dbReference type="EMBL" id="KAG0553614.1"/>
    </source>
</evidence>
<evidence type="ECO:0000256" key="4">
    <source>
        <dbReference type="ARBA" id="ARBA00022842"/>
    </source>
</evidence>
<keyword evidence="4" id="KW-0460">Magnesium</keyword>
<organism evidence="5 6">
    <name type="scientific">Ceratodon purpureus</name>
    <name type="common">Fire moss</name>
    <name type="synonym">Dicranum purpureum</name>
    <dbReference type="NCBI Taxonomy" id="3225"/>
    <lineage>
        <taxon>Eukaryota</taxon>
        <taxon>Viridiplantae</taxon>
        <taxon>Streptophyta</taxon>
        <taxon>Embryophyta</taxon>
        <taxon>Bryophyta</taxon>
        <taxon>Bryophytina</taxon>
        <taxon>Bryopsida</taxon>
        <taxon>Dicranidae</taxon>
        <taxon>Pseudoditrichales</taxon>
        <taxon>Ditrichaceae</taxon>
        <taxon>Ceratodon</taxon>
    </lineage>
</organism>
<keyword evidence="2" id="KW-0479">Metal-binding</keyword>
<sequence length="592" mass="68390">MGEAYRVVRKKLGGWMPSLCSSELREAPEVRTQSSQTEPRDRFVAMAAQGGAVKLGDPMSRVRRTQDKSISLSPAEREGHYQRNPGELAIGNLVDLKTEFERVKKLLTTLPDQIAGLPKMNPCGVYANHNVRLAKIHVYGFDYDYTLAHYTPALQHIIYELARNHLVEEHRYPDSCMNFQYDPAFPIRGLYYDKKMGYLLKLDFFHSVQPGGCFFGRRRLDDDELEVCYPGKHVSSEHMRYLSPLMDLFCLSEVCLLADVIQHFVDQKLDFDCTYVYEDVQKSIEYIHRSGNLHREILSDPAKYLQKNPKVVEMLQTLKERGKNLFILTNSPFPFVDGGMRFLFQETGKADSWRDLFDVVIALSDKPNFYSSQRPFRAYHHKKDVLRFTKVDSFEPHGVYYHGCLSDFAECTKWKGSEVIYFGDHLFSDLKGPAKAGWRTAAVIRELEREISTQNQIQYRVEQANFNMLKEVLGKFHGRVAPITREENNILAELREMRSKSRLAMKAMFNVNFGSTFLTDTAKESAFAYNVQRYADIYTSRLENFLFISSDAWLYTPFDVKILPHHVKMLPADEEDQAHRIHGSLLRSPLNG</sequence>
<dbReference type="InterPro" id="IPR036412">
    <property type="entry name" value="HAD-like_sf"/>
</dbReference>
<name>A0A8T0G576_CERPU</name>
<dbReference type="Proteomes" id="UP000822688">
    <property type="component" value="Chromosome 12"/>
</dbReference>
<evidence type="ECO:0000313" key="6">
    <source>
        <dbReference type="Proteomes" id="UP000822688"/>
    </source>
</evidence>
<dbReference type="PANTHER" id="PTHR12103">
    <property type="entry name" value="5'-NUCLEOTIDASE DOMAIN-CONTAINING"/>
    <property type="match status" value="1"/>
</dbReference>
<dbReference type="AlphaFoldDB" id="A0A8T0G576"/>
<evidence type="ECO:0000256" key="1">
    <source>
        <dbReference type="ARBA" id="ARBA00009589"/>
    </source>
</evidence>
<dbReference type="EMBL" id="CM026433">
    <property type="protein sequence ID" value="KAG0553614.1"/>
    <property type="molecule type" value="Genomic_DNA"/>
</dbReference>
<accession>A0A8T0G576</accession>